<keyword evidence="1" id="KW-0732">Signal</keyword>
<reference evidence="4 5" key="1">
    <citation type="submission" date="2019-05" db="EMBL/GenBank/DDBJ databases">
        <title>Emergence of the Ug99 lineage of the wheat stem rust pathogen through somatic hybridization.</title>
        <authorList>
            <person name="Li F."/>
            <person name="Upadhyaya N.M."/>
            <person name="Sperschneider J."/>
            <person name="Matny O."/>
            <person name="Nguyen-Phuc H."/>
            <person name="Mago R."/>
            <person name="Raley C."/>
            <person name="Miller M.E."/>
            <person name="Silverstein K.A.T."/>
            <person name="Henningsen E."/>
            <person name="Hirsch C.D."/>
            <person name="Visser B."/>
            <person name="Pretorius Z.A."/>
            <person name="Steffenson B.J."/>
            <person name="Schwessinger B."/>
            <person name="Dodds P.N."/>
            <person name="Figueroa M."/>
        </authorList>
    </citation>
    <scope>NUCLEOTIDE SEQUENCE [LARGE SCALE GENOMIC DNA]</scope>
    <source>
        <strain evidence="2">21-0</strain>
        <strain evidence="3 5">Ug99</strain>
    </source>
</reference>
<accession>A0A5B0PA08</accession>
<evidence type="ECO:0000313" key="5">
    <source>
        <dbReference type="Proteomes" id="UP000325313"/>
    </source>
</evidence>
<evidence type="ECO:0000256" key="1">
    <source>
        <dbReference type="SAM" id="SignalP"/>
    </source>
</evidence>
<organism evidence="2 4">
    <name type="scientific">Puccinia graminis f. sp. tritici</name>
    <dbReference type="NCBI Taxonomy" id="56615"/>
    <lineage>
        <taxon>Eukaryota</taxon>
        <taxon>Fungi</taxon>
        <taxon>Dikarya</taxon>
        <taxon>Basidiomycota</taxon>
        <taxon>Pucciniomycotina</taxon>
        <taxon>Pucciniomycetes</taxon>
        <taxon>Pucciniales</taxon>
        <taxon>Pucciniaceae</taxon>
        <taxon>Puccinia</taxon>
    </lineage>
</organism>
<keyword evidence="4" id="KW-1185">Reference proteome</keyword>
<dbReference type="Proteomes" id="UP000324748">
    <property type="component" value="Unassembled WGS sequence"/>
</dbReference>
<feature type="chain" id="PRO_5033474118" description="Transmembrane protein" evidence="1">
    <location>
        <begin position="23"/>
        <end position="58"/>
    </location>
</feature>
<dbReference type="AlphaFoldDB" id="A0A5B0PA08"/>
<gene>
    <name evidence="2" type="ORF">PGT21_029593</name>
    <name evidence="3" type="ORF">PGTUg99_028238</name>
</gene>
<evidence type="ECO:0000313" key="3">
    <source>
        <dbReference type="EMBL" id="KAA1116873.1"/>
    </source>
</evidence>
<evidence type="ECO:0000313" key="2">
    <source>
        <dbReference type="EMBL" id="KAA1098161.1"/>
    </source>
</evidence>
<dbReference type="OrthoDB" id="2498113at2759"/>
<comment type="caution">
    <text evidence="2">The sequence shown here is derived from an EMBL/GenBank/DDBJ whole genome shotgun (WGS) entry which is preliminary data.</text>
</comment>
<sequence>MSHKMVAASLVFLVVLIISVTASPAISPSVNTIIKRSYPDAKPLKYVKRSPTANGKPF</sequence>
<proteinExistence type="predicted"/>
<name>A0A5B0PA08_PUCGR</name>
<evidence type="ECO:0008006" key="6">
    <source>
        <dbReference type="Google" id="ProtNLM"/>
    </source>
</evidence>
<dbReference type="EMBL" id="VDEP01000270">
    <property type="protein sequence ID" value="KAA1116873.1"/>
    <property type="molecule type" value="Genomic_DNA"/>
</dbReference>
<dbReference type="Proteomes" id="UP000325313">
    <property type="component" value="Unassembled WGS sequence"/>
</dbReference>
<dbReference type="EMBL" id="VSWC01000066">
    <property type="protein sequence ID" value="KAA1098161.1"/>
    <property type="molecule type" value="Genomic_DNA"/>
</dbReference>
<protein>
    <recommendedName>
        <fullName evidence="6">Transmembrane protein</fullName>
    </recommendedName>
</protein>
<evidence type="ECO:0000313" key="4">
    <source>
        <dbReference type="Proteomes" id="UP000324748"/>
    </source>
</evidence>
<feature type="signal peptide" evidence="1">
    <location>
        <begin position="1"/>
        <end position="22"/>
    </location>
</feature>